<dbReference type="Gene3D" id="1.10.287.1890">
    <property type="match status" value="1"/>
</dbReference>
<evidence type="ECO:0000313" key="1">
    <source>
        <dbReference type="EMBL" id="USS91041.1"/>
    </source>
</evidence>
<dbReference type="InterPro" id="IPR006901">
    <property type="entry name" value="TrmK"/>
</dbReference>
<dbReference type="InterPro" id="IPR029063">
    <property type="entry name" value="SAM-dependent_MTases_sf"/>
</dbReference>
<proteinExistence type="predicted"/>
<protein>
    <submittedName>
        <fullName evidence="1">tRNA (Adenine(22)-N(1))-methyltransferase TrmK</fullName>
    </submittedName>
</protein>
<dbReference type="RefSeq" id="WP_252795529.1">
    <property type="nucleotide sequence ID" value="NZ_CP097121.1"/>
</dbReference>
<dbReference type="PANTHER" id="PTHR38451">
    <property type="entry name" value="TRNA (ADENINE(22)-N(1))-METHYLTRANSFERASE"/>
    <property type="match status" value="1"/>
</dbReference>
<dbReference type="PIRSF" id="PIRSF018637">
    <property type="entry name" value="TrmK"/>
    <property type="match status" value="1"/>
</dbReference>
<dbReference type="Proteomes" id="UP001056164">
    <property type="component" value="Chromosome"/>
</dbReference>
<gene>
    <name evidence="1" type="ORF">M3M37_02195</name>
</gene>
<evidence type="ECO:0000313" key="2">
    <source>
        <dbReference type="Proteomes" id="UP001056164"/>
    </source>
</evidence>
<dbReference type="EMBL" id="CP097121">
    <property type="protein sequence ID" value="USS91041.1"/>
    <property type="molecule type" value="Genomic_DNA"/>
</dbReference>
<dbReference type="SUPFAM" id="SSF53335">
    <property type="entry name" value="S-adenosyl-L-methionine-dependent methyltransferases"/>
    <property type="match status" value="1"/>
</dbReference>
<dbReference type="Pfam" id="PF04816">
    <property type="entry name" value="TrmK"/>
    <property type="match status" value="1"/>
</dbReference>
<keyword evidence="2" id="KW-1185">Reference proteome</keyword>
<accession>A0ABY5BX08</accession>
<organism evidence="1 2">
    <name type="scientific">Fructilactobacillus carniphilus</name>
    <dbReference type="NCBI Taxonomy" id="2940297"/>
    <lineage>
        <taxon>Bacteria</taxon>
        <taxon>Bacillati</taxon>
        <taxon>Bacillota</taxon>
        <taxon>Bacilli</taxon>
        <taxon>Lactobacillales</taxon>
        <taxon>Lactobacillaceae</taxon>
        <taxon>Fructilactobacillus</taxon>
    </lineage>
</organism>
<reference evidence="1" key="1">
    <citation type="submission" date="2022-05" db="EMBL/GenBank/DDBJ databases">
        <authorList>
            <person name="Oliphant S.A."/>
            <person name="Watson-Haigh N.S."/>
            <person name="Sumby K.M."/>
            <person name="Gardner J.M."/>
            <person name="Jiranek V."/>
        </authorList>
    </citation>
    <scope>NUCLEOTIDE SEQUENCE</scope>
    <source>
        <strain evidence="1">KI4_A6</strain>
    </source>
</reference>
<sequence length="234" mass="26091">MTEQHLSRRLQAVAELVPRAAILADIGSDHAYLPAYLLQQQVIQAAIAGEVRPGPLANAQREITKLELQSVMQARLGDGLAVIEPDDQVDVIVIAGMGGELITDILTDGQAKLANHPVLVLQPNVDENTVRLWLMQHQYQITAEQLVEDSGHFYEMMRAEFTPEPVTLSTMEINFGPYLLAVKSSTFQQKWHSRLQKSQAILRQLEASQSHPQAKITAMRQKVTAIQEVLNDNR</sequence>
<dbReference type="PANTHER" id="PTHR38451:SF1">
    <property type="entry name" value="TRNA (ADENINE(22)-N(1))-METHYLTRANSFERASE"/>
    <property type="match status" value="1"/>
</dbReference>
<dbReference type="Gene3D" id="3.40.50.150">
    <property type="entry name" value="Vaccinia Virus protein VP39"/>
    <property type="match status" value="1"/>
</dbReference>
<name>A0ABY5BX08_9LACO</name>